<accession>A0ABW3JB74</accession>
<evidence type="ECO:0000256" key="8">
    <source>
        <dbReference type="PIRNR" id="PIRNR000194"/>
    </source>
</evidence>
<evidence type="ECO:0000256" key="5">
    <source>
        <dbReference type="ARBA" id="ARBA00022857"/>
    </source>
</evidence>
<dbReference type="CDD" id="cd00209">
    <property type="entry name" value="DHFR"/>
    <property type="match status" value="1"/>
</dbReference>
<dbReference type="PANTHER" id="PTHR48069:SF3">
    <property type="entry name" value="DIHYDROFOLATE REDUCTASE"/>
    <property type="match status" value="1"/>
</dbReference>
<evidence type="ECO:0000256" key="9">
    <source>
        <dbReference type="RuleBase" id="RU004474"/>
    </source>
</evidence>
<dbReference type="EC" id="1.5.1.3" evidence="3 8"/>
<dbReference type="PRINTS" id="PR00070">
    <property type="entry name" value="DHFR"/>
</dbReference>
<name>A0ABW3JB74_9HYPH</name>
<proteinExistence type="inferred from homology"/>
<evidence type="ECO:0000256" key="6">
    <source>
        <dbReference type="ARBA" id="ARBA00023002"/>
    </source>
</evidence>
<comment type="pathway">
    <text evidence="1 8">Cofactor biosynthesis; tetrahydrofolate biosynthesis; 5,6,7,8-tetrahydrofolate from 7,8-dihydrofolate: step 1/1.</text>
</comment>
<reference evidence="12" key="1">
    <citation type="journal article" date="2019" name="Int. J. Syst. Evol. Microbiol.">
        <title>The Global Catalogue of Microorganisms (GCM) 10K type strain sequencing project: providing services to taxonomists for standard genome sequencing and annotation.</title>
        <authorList>
            <consortium name="The Broad Institute Genomics Platform"/>
            <consortium name="The Broad Institute Genome Sequencing Center for Infectious Disease"/>
            <person name="Wu L."/>
            <person name="Ma J."/>
        </authorList>
    </citation>
    <scope>NUCLEOTIDE SEQUENCE [LARGE SCALE GENOMIC DNA]</scope>
    <source>
        <strain evidence="12">CCUG 61697</strain>
    </source>
</reference>
<evidence type="ECO:0000259" key="10">
    <source>
        <dbReference type="PROSITE" id="PS51330"/>
    </source>
</evidence>
<organism evidence="11 12">
    <name type="scientific">Methyloligella solikamskensis</name>
    <dbReference type="NCBI Taxonomy" id="1177756"/>
    <lineage>
        <taxon>Bacteria</taxon>
        <taxon>Pseudomonadati</taxon>
        <taxon>Pseudomonadota</taxon>
        <taxon>Alphaproteobacteria</taxon>
        <taxon>Hyphomicrobiales</taxon>
        <taxon>Hyphomicrobiaceae</taxon>
        <taxon>Methyloligella</taxon>
    </lineage>
</organism>
<dbReference type="EMBL" id="JBHTJO010000001">
    <property type="protein sequence ID" value="MFD0987713.1"/>
    <property type="molecule type" value="Genomic_DNA"/>
</dbReference>
<gene>
    <name evidence="11" type="ORF">ACFQ2F_11460</name>
</gene>
<keyword evidence="12" id="KW-1185">Reference proteome</keyword>
<comment type="similarity">
    <text evidence="2 8 9">Belongs to the dihydrofolate reductase family.</text>
</comment>
<dbReference type="SUPFAM" id="SSF53597">
    <property type="entry name" value="Dihydrofolate reductase-like"/>
    <property type="match status" value="1"/>
</dbReference>
<dbReference type="GO" id="GO:0004146">
    <property type="term" value="F:dihydrofolate reductase activity"/>
    <property type="evidence" value="ECO:0007669"/>
    <property type="project" value="UniProtKB-EC"/>
</dbReference>
<dbReference type="PROSITE" id="PS00075">
    <property type="entry name" value="DHFR_1"/>
    <property type="match status" value="1"/>
</dbReference>
<evidence type="ECO:0000256" key="4">
    <source>
        <dbReference type="ARBA" id="ARBA00022563"/>
    </source>
</evidence>
<evidence type="ECO:0000313" key="11">
    <source>
        <dbReference type="EMBL" id="MFD0987713.1"/>
    </source>
</evidence>
<keyword evidence="4 8" id="KW-0554">One-carbon metabolism</keyword>
<dbReference type="InterPro" id="IPR001796">
    <property type="entry name" value="DHFR_dom"/>
</dbReference>
<dbReference type="RefSeq" id="WP_379089962.1">
    <property type="nucleotide sequence ID" value="NZ_JBHTJO010000001.1"/>
</dbReference>
<evidence type="ECO:0000313" key="12">
    <source>
        <dbReference type="Proteomes" id="UP001597102"/>
    </source>
</evidence>
<dbReference type="PIRSF" id="PIRSF000194">
    <property type="entry name" value="DHFR"/>
    <property type="match status" value="1"/>
</dbReference>
<protein>
    <recommendedName>
        <fullName evidence="3 8">Dihydrofolate reductase</fullName>
        <ecNumber evidence="3 8">1.5.1.3</ecNumber>
    </recommendedName>
</protein>
<keyword evidence="6 8" id="KW-0560">Oxidoreductase</keyword>
<evidence type="ECO:0000256" key="1">
    <source>
        <dbReference type="ARBA" id="ARBA00004903"/>
    </source>
</evidence>
<dbReference type="Gene3D" id="3.40.430.10">
    <property type="entry name" value="Dihydrofolate Reductase, subunit A"/>
    <property type="match status" value="1"/>
</dbReference>
<dbReference type="InterPro" id="IPR017925">
    <property type="entry name" value="DHFR_CS"/>
</dbReference>
<comment type="function">
    <text evidence="7 8">Key enzyme in folate metabolism. Catalyzes an essential reaction for de novo glycine and purine synthesis, and for DNA precursor synthesis.</text>
</comment>
<evidence type="ECO:0000256" key="2">
    <source>
        <dbReference type="ARBA" id="ARBA00009539"/>
    </source>
</evidence>
<dbReference type="InterPro" id="IPR012259">
    <property type="entry name" value="DHFR"/>
</dbReference>
<evidence type="ECO:0000256" key="3">
    <source>
        <dbReference type="ARBA" id="ARBA00012856"/>
    </source>
</evidence>
<dbReference type="InterPro" id="IPR024072">
    <property type="entry name" value="DHFR-like_dom_sf"/>
</dbReference>
<dbReference type="PROSITE" id="PS51330">
    <property type="entry name" value="DHFR_2"/>
    <property type="match status" value="1"/>
</dbReference>
<sequence>MIDHSFTSAEPALSLVVAVGENGAIGLDGELPWRLSSELKHFRKVTMGKPIIMGRRTYDSLGRCLDGRLNIVVTRDRSFEVLPGGAVAHSLKEALDLGREEAARTGVDEIALIGGEALFKESLPFADRLYFTEVHASPEADTWFPEWDKTLWEEVSRERYEAGPKDDHPFSIVVLERKREV</sequence>
<dbReference type="Proteomes" id="UP001597102">
    <property type="component" value="Unassembled WGS sequence"/>
</dbReference>
<evidence type="ECO:0000256" key="7">
    <source>
        <dbReference type="ARBA" id="ARBA00025067"/>
    </source>
</evidence>
<dbReference type="Pfam" id="PF00186">
    <property type="entry name" value="DHFR_1"/>
    <property type="match status" value="1"/>
</dbReference>
<comment type="caution">
    <text evidence="11">The sequence shown here is derived from an EMBL/GenBank/DDBJ whole genome shotgun (WGS) entry which is preliminary data.</text>
</comment>
<dbReference type="PANTHER" id="PTHR48069">
    <property type="entry name" value="DIHYDROFOLATE REDUCTASE"/>
    <property type="match status" value="1"/>
</dbReference>
<comment type="catalytic activity">
    <reaction evidence="8">
        <text>(6S)-5,6,7,8-tetrahydrofolate + NADP(+) = 7,8-dihydrofolate + NADPH + H(+)</text>
        <dbReference type="Rhea" id="RHEA:15009"/>
        <dbReference type="ChEBI" id="CHEBI:15378"/>
        <dbReference type="ChEBI" id="CHEBI:57451"/>
        <dbReference type="ChEBI" id="CHEBI:57453"/>
        <dbReference type="ChEBI" id="CHEBI:57783"/>
        <dbReference type="ChEBI" id="CHEBI:58349"/>
        <dbReference type="EC" id="1.5.1.3"/>
    </reaction>
</comment>
<feature type="domain" description="DHFR" evidence="10">
    <location>
        <begin position="12"/>
        <end position="177"/>
    </location>
</feature>
<keyword evidence="5 8" id="KW-0521">NADP</keyword>